<feature type="domain" description="NlpC/P60" evidence="7">
    <location>
        <begin position="206"/>
        <end position="320"/>
    </location>
</feature>
<evidence type="ECO:0000313" key="9">
    <source>
        <dbReference type="Proteomes" id="UP000652013"/>
    </source>
</evidence>
<evidence type="ECO:0000256" key="2">
    <source>
        <dbReference type="ARBA" id="ARBA00022670"/>
    </source>
</evidence>
<dbReference type="Gene3D" id="6.10.250.3150">
    <property type="match status" value="1"/>
</dbReference>
<dbReference type="PROSITE" id="PS51935">
    <property type="entry name" value="NLPC_P60"/>
    <property type="match status" value="1"/>
</dbReference>
<evidence type="ECO:0000256" key="1">
    <source>
        <dbReference type="ARBA" id="ARBA00007074"/>
    </source>
</evidence>
<organism evidence="8 9">
    <name type="scientific">Spirilliplanes yamanashiensis</name>
    <dbReference type="NCBI Taxonomy" id="42233"/>
    <lineage>
        <taxon>Bacteria</taxon>
        <taxon>Bacillati</taxon>
        <taxon>Actinomycetota</taxon>
        <taxon>Actinomycetes</taxon>
        <taxon>Micromonosporales</taxon>
        <taxon>Micromonosporaceae</taxon>
        <taxon>Spirilliplanes</taxon>
    </lineage>
</organism>
<dbReference type="EMBL" id="BOOY01000036">
    <property type="protein sequence ID" value="GIJ05867.1"/>
    <property type="molecule type" value="Genomic_DNA"/>
</dbReference>
<comment type="caution">
    <text evidence="8">The sequence shown here is derived from an EMBL/GenBank/DDBJ whole genome shotgun (WGS) entry which is preliminary data.</text>
</comment>
<keyword evidence="6" id="KW-0732">Signal</keyword>
<dbReference type="InterPro" id="IPR038765">
    <property type="entry name" value="Papain-like_cys_pep_sf"/>
</dbReference>
<evidence type="ECO:0000313" key="8">
    <source>
        <dbReference type="EMBL" id="GIJ05867.1"/>
    </source>
</evidence>
<feature type="signal peptide" evidence="6">
    <location>
        <begin position="1"/>
        <end position="30"/>
    </location>
</feature>
<dbReference type="Proteomes" id="UP000652013">
    <property type="component" value="Unassembled WGS sequence"/>
</dbReference>
<dbReference type="Gene3D" id="3.90.1720.10">
    <property type="entry name" value="endopeptidase domain like (from Nostoc punctiforme)"/>
    <property type="match status" value="1"/>
</dbReference>
<keyword evidence="4" id="KW-0788">Thiol protease</keyword>
<feature type="chain" id="PRO_5035279984" description="NlpC/P60 domain-containing protein" evidence="6">
    <location>
        <begin position="31"/>
        <end position="320"/>
    </location>
</feature>
<protein>
    <recommendedName>
        <fullName evidence="7">NlpC/P60 domain-containing protein</fullName>
    </recommendedName>
</protein>
<proteinExistence type="inferred from homology"/>
<dbReference type="SUPFAM" id="SSF54001">
    <property type="entry name" value="Cysteine proteinases"/>
    <property type="match status" value="1"/>
</dbReference>
<dbReference type="RefSeq" id="WP_239107846.1">
    <property type="nucleotide sequence ID" value="NZ_BOOY01000036.1"/>
</dbReference>
<dbReference type="Pfam" id="PF00877">
    <property type="entry name" value="NLPC_P60"/>
    <property type="match status" value="1"/>
</dbReference>
<keyword evidence="2" id="KW-0645">Protease</keyword>
<sequence>MSPARTRLRVLLVALVALAVTGTTTTAAYAEPSKAELTKKIEKDSEQLEDLTESYNKLNEEIKATKAAEAKVDKALAPVRAQLDAAGVEVGVLAAQAYKQGNISAATALLNGGGDVIDRLAYLQQLSRNRQRTVEAFNVTNAKFLDEQAKLHTARQRQDAQKKELDARRKVIEADVKKLLELRRQLYGSAEEPDTGGYTGKIPNISGKAGVAVRFAYNAIGTPYKWGGASSSGYDCSGLMMKAWAAAGKSLPHNAAMQYNATARISRSQLKPGDLVFYRSLGHVGIYVGDNMVIDAPRTGTRVAKRSINIMAPMGYGRVR</sequence>
<comment type="similarity">
    <text evidence="1">Belongs to the peptidase C40 family.</text>
</comment>
<dbReference type="GO" id="GO:0008234">
    <property type="term" value="F:cysteine-type peptidase activity"/>
    <property type="evidence" value="ECO:0007669"/>
    <property type="project" value="UniProtKB-KW"/>
</dbReference>
<dbReference type="PANTHER" id="PTHR47359">
    <property type="entry name" value="PEPTIDOGLYCAN DL-ENDOPEPTIDASE CWLO"/>
    <property type="match status" value="1"/>
</dbReference>
<keyword evidence="9" id="KW-1185">Reference proteome</keyword>
<feature type="coiled-coil region" evidence="5">
    <location>
        <begin position="34"/>
        <end position="68"/>
    </location>
</feature>
<keyword evidence="5" id="KW-0175">Coiled coil</keyword>
<evidence type="ECO:0000256" key="6">
    <source>
        <dbReference type="SAM" id="SignalP"/>
    </source>
</evidence>
<evidence type="ECO:0000256" key="3">
    <source>
        <dbReference type="ARBA" id="ARBA00022801"/>
    </source>
</evidence>
<dbReference type="InterPro" id="IPR000064">
    <property type="entry name" value="NLP_P60_dom"/>
</dbReference>
<dbReference type="AlphaFoldDB" id="A0A8J3YDR4"/>
<dbReference type="PANTHER" id="PTHR47359:SF3">
    <property type="entry name" value="NLP_P60 DOMAIN-CONTAINING PROTEIN-RELATED"/>
    <property type="match status" value="1"/>
</dbReference>
<keyword evidence="3" id="KW-0378">Hydrolase</keyword>
<evidence type="ECO:0000256" key="4">
    <source>
        <dbReference type="ARBA" id="ARBA00022807"/>
    </source>
</evidence>
<reference evidence="8" key="1">
    <citation type="submission" date="2021-01" db="EMBL/GenBank/DDBJ databases">
        <title>Whole genome shotgun sequence of Spirilliplanes yamanashiensis NBRC 15828.</title>
        <authorList>
            <person name="Komaki H."/>
            <person name="Tamura T."/>
        </authorList>
    </citation>
    <scope>NUCLEOTIDE SEQUENCE</scope>
    <source>
        <strain evidence="8">NBRC 15828</strain>
    </source>
</reference>
<accession>A0A8J3YDR4</accession>
<evidence type="ECO:0000256" key="5">
    <source>
        <dbReference type="SAM" id="Coils"/>
    </source>
</evidence>
<gene>
    <name evidence="8" type="ORF">Sya03_52190</name>
</gene>
<name>A0A8J3YDR4_9ACTN</name>
<dbReference type="GO" id="GO:0006508">
    <property type="term" value="P:proteolysis"/>
    <property type="evidence" value="ECO:0007669"/>
    <property type="project" value="UniProtKB-KW"/>
</dbReference>
<dbReference type="InterPro" id="IPR051794">
    <property type="entry name" value="PG_Endopeptidase_C40"/>
</dbReference>
<evidence type="ECO:0000259" key="7">
    <source>
        <dbReference type="PROSITE" id="PS51935"/>
    </source>
</evidence>